<reference evidence="2" key="1">
    <citation type="submission" date="2019-06" db="EMBL/GenBank/DDBJ databases">
        <authorList>
            <person name="Broberg M."/>
        </authorList>
    </citation>
    <scope>NUCLEOTIDE SEQUENCE [LARGE SCALE GENOMIC DNA]</scope>
</reference>
<evidence type="ECO:0000313" key="1">
    <source>
        <dbReference type="EMBL" id="CAG9974114.1"/>
    </source>
</evidence>
<proteinExistence type="predicted"/>
<dbReference type="OrthoDB" id="4658148at2759"/>
<organism evidence="1 2">
    <name type="scientific">Clonostachys byssicola</name>
    <dbReference type="NCBI Taxonomy" id="160290"/>
    <lineage>
        <taxon>Eukaryota</taxon>
        <taxon>Fungi</taxon>
        <taxon>Dikarya</taxon>
        <taxon>Ascomycota</taxon>
        <taxon>Pezizomycotina</taxon>
        <taxon>Sordariomycetes</taxon>
        <taxon>Hypocreomycetidae</taxon>
        <taxon>Hypocreales</taxon>
        <taxon>Bionectriaceae</taxon>
        <taxon>Clonostachys</taxon>
    </lineage>
</organism>
<gene>
    <name evidence="1" type="ORF">CBYS24578_00011705</name>
</gene>
<reference evidence="1 2" key="2">
    <citation type="submission" date="2021-10" db="EMBL/GenBank/DDBJ databases">
        <authorList>
            <person name="Piombo E."/>
        </authorList>
    </citation>
    <scope>NUCLEOTIDE SEQUENCE [LARGE SCALE GENOMIC DNA]</scope>
</reference>
<feature type="non-terminal residue" evidence="1">
    <location>
        <position position="1"/>
    </location>
</feature>
<dbReference type="AlphaFoldDB" id="A0A9N9XUX3"/>
<dbReference type="Proteomes" id="UP000754883">
    <property type="component" value="Unassembled WGS sequence"/>
</dbReference>
<evidence type="ECO:0000313" key="2">
    <source>
        <dbReference type="Proteomes" id="UP000754883"/>
    </source>
</evidence>
<accession>A0A9N9XUX3</accession>
<dbReference type="EMBL" id="CABFNO020001247">
    <property type="protein sequence ID" value="CAG9974114.1"/>
    <property type="molecule type" value="Genomic_DNA"/>
</dbReference>
<protein>
    <submittedName>
        <fullName evidence="1">Uncharacterized protein</fullName>
    </submittedName>
</protein>
<keyword evidence="2" id="KW-1185">Reference proteome</keyword>
<name>A0A9N9XUX3_9HYPO</name>
<sequence length="390" mass="43983">MWSDPPAAPARTARSRYNKQTAHLYNLMGGSGYESGVSRIHEVNTWPLLEAVLKKADVARQCGGLLHCDYTDWTKKRDASADQLTRSICRDTIQWMANWCGADYSASPVGLHYVALTSIVDDLCIPPLDVVHGRFSMYGRTCRDLMQVMDQEHWGADGIHVLLSLLRQYLFQYAEKVDFENGLGHIGLHTQLSQTRAVWDSVVYRTYTANTYGAAIVIGRVTASGPLTATWLVDSAICDAISMDLAKSGLRVYEQDNHIPTDVGTNQAGEQMRKLERERRTEYHSVYLDLIDDLVDSGAPDAIVHFGRSGFLFVQIQDRYLERRAGRRFAIRPAMATQLDELFGEKPTDSTLDGLFRLRWIAENVVSEANIQPWGGGYSHFNITKLDWER</sequence>
<comment type="caution">
    <text evidence="1">The sequence shown here is derived from an EMBL/GenBank/DDBJ whole genome shotgun (WGS) entry which is preliminary data.</text>
</comment>